<dbReference type="EMBL" id="MUAV01000006">
    <property type="protein sequence ID" value="RAP41990.1"/>
    <property type="molecule type" value="Genomic_DNA"/>
</dbReference>
<evidence type="ECO:0000313" key="2">
    <source>
        <dbReference type="EMBL" id="RAP41990.1"/>
    </source>
</evidence>
<reference evidence="2 3" key="1">
    <citation type="submission" date="2017-01" db="EMBL/GenBank/DDBJ databases">
        <title>Genome sequence of Rhodovulum viride JA756.</title>
        <authorList>
            <person name="Lakshmi K.V."/>
            <person name="Tushar L.D."/>
            <person name="Sasikala C."/>
            <person name="Venkataramana C."/>
        </authorList>
    </citation>
    <scope>NUCLEOTIDE SEQUENCE [LARGE SCALE GENOMIC DNA]</scope>
    <source>
        <strain evidence="2 3">JA756</strain>
    </source>
</reference>
<feature type="region of interest" description="Disordered" evidence="1">
    <location>
        <begin position="60"/>
        <end position="85"/>
    </location>
</feature>
<evidence type="ECO:0000256" key="1">
    <source>
        <dbReference type="SAM" id="MobiDB-lite"/>
    </source>
</evidence>
<comment type="caution">
    <text evidence="2">The sequence shown here is derived from an EMBL/GenBank/DDBJ whole genome shotgun (WGS) entry which is preliminary data.</text>
</comment>
<sequence>MDDPGHHIGPPLRRVAARGLAADHHRTGRGAQSSATAAKSAGIAIGPMAIPITKKGADRLPAWNSSAPRDHARGRFSGAKCSARR</sequence>
<evidence type="ECO:0000313" key="3">
    <source>
        <dbReference type="Proteomes" id="UP000248659"/>
    </source>
</evidence>
<gene>
    <name evidence="2" type="ORF">BYZ73_06435</name>
</gene>
<feature type="region of interest" description="Disordered" evidence="1">
    <location>
        <begin position="18"/>
        <end position="44"/>
    </location>
</feature>
<accession>A0ABX9DK96</accession>
<dbReference type="Proteomes" id="UP000248659">
    <property type="component" value="Unassembled WGS sequence"/>
</dbReference>
<proteinExistence type="predicted"/>
<protein>
    <submittedName>
        <fullName evidence="2">Uncharacterized protein</fullName>
    </submittedName>
</protein>
<keyword evidence="3" id="KW-1185">Reference proteome</keyword>
<organism evidence="2 3">
    <name type="scientific">Rhodovulum viride</name>
    <dbReference type="NCBI Taxonomy" id="1231134"/>
    <lineage>
        <taxon>Bacteria</taxon>
        <taxon>Pseudomonadati</taxon>
        <taxon>Pseudomonadota</taxon>
        <taxon>Alphaproteobacteria</taxon>
        <taxon>Rhodobacterales</taxon>
        <taxon>Paracoccaceae</taxon>
        <taxon>Rhodovulum</taxon>
    </lineage>
</organism>
<name>A0ABX9DK96_9RHOB</name>